<evidence type="ECO:0000313" key="1">
    <source>
        <dbReference type="EMBL" id="TCJ14775.1"/>
    </source>
</evidence>
<dbReference type="EMBL" id="SJZB01000033">
    <property type="protein sequence ID" value="TCJ14775.1"/>
    <property type="molecule type" value="Genomic_DNA"/>
</dbReference>
<dbReference type="Pfam" id="PF11876">
    <property type="entry name" value="TsiV"/>
    <property type="match status" value="1"/>
</dbReference>
<dbReference type="OrthoDB" id="8986326at2"/>
<dbReference type="AlphaFoldDB" id="A0A4R1BCJ7"/>
<keyword evidence="2" id="KW-1185">Reference proteome</keyword>
<proteinExistence type="predicted"/>
<gene>
    <name evidence="1" type="ORF">EZJ19_09340</name>
</gene>
<dbReference type="InterPro" id="IPR021815">
    <property type="entry name" value="TsiV"/>
</dbReference>
<evidence type="ECO:0000313" key="2">
    <source>
        <dbReference type="Proteomes" id="UP000295443"/>
    </source>
</evidence>
<accession>A0A4R1BCJ7</accession>
<comment type="caution">
    <text evidence="1">The sequence shown here is derived from an EMBL/GenBank/DDBJ whole genome shotgun (WGS) entry which is preliminary data.</text>
</comment>
<organism evidence="1 2">
    <name type="scientific">Parasulfuritortus cantonensis</name>
    <dbReference type="NCBI Taxonomy" id="2528202"/>
    <lineage>
        <taxon>Bacteria</taxon>
        <taxon>Pseudomonadati</taxon>
        <taxon>Pseudomonadota</taxon>
        <taxon>Betaproteobacteria</taxon>
        <taxon>Nitrosomonadales</taxon>
        <taxon>Thiobacillaceae</taxon>
        <taxon>Parasulfuritortus</taxon>
    </lineage>
</organism>
<reference evidence="1 2" key="1">
    <citation type="submission" date="2019-03" db="EMBL/GenBank/DDBJ databases">
        <title>Genome sequence of Thiobacillaceae bacterium LSR1, a sulfur-oxidizing bacterium isolated from freshwater sediment.</title>
        <authorList>
            <person name="Li S."/>
        </authorList>
    </citation>
    <scope>NUCLEOTIDE SEQUENCE [LARGE SCALE GENOMIC DNA]</scope>
    <source>
        <strain evidence="1 2">LSR1</strain>
    </source>
</reference>
<protein>
    <submittedName>
        <fullName evidence="1">DUF3396 domain-containing protein</fullName>
    </submittedName>
</protein>
<sequence length="288" mass="31797">MGLIFTAYFRKGYTQPVRKAVMEALGFWLETVSGHVNWGQNPKTHKWRRFQPEMHLALSQWLVTHSSGAAWSSYFHGGDKNLDASAIFFRAYARADWNPDKKDLDHVTLGLPLTWYADHAGSFPEFCRALCAILRPISGYGGIGFAPANGDMLATRFESAQYLLAQRFPGIEMDEPITHSQYIGDDIKGVNWLTVLGEALVERFGGQDKLAADLPPAATLLPYAGGVIVQSGPRPQLGDTAAGRMPTDYVAVNAVLKPLRAQDTAPFHHYGPDTFTRAAALAWLARFD</sequence>
<dbReference type="Proteomes" id="UP000295443">
    <property type="component" value="Unassembled WGS sequence"/>
</dbReference>
<name>A0A4R1BCJ7_9PROT</name>